<dbReference type="GO" id="GO:0009055">
    <property type="term" value="F:electron transfer activity"/>
    <property type="evidence" value="ECO:0007669"/>
    <property type="project" value="UniProtKB-UniRule"/>
</dbReference>
<evidence type="ECO:0000259" key="11">
    <source>
        <dbReference type="Pfam" id="PF05093"/>
    </source>
</evidence>
<comment type="subunit">
    <text evidence="10">Monomer.</text>
</comment>
<comment type="cofactor">
    <cofactor evidence="1 10">
        <name>[4Fe-4S] cluster</name>
        <dbReference type="ChEBI" id="CHEBI:49883"/>
    </cofactor>
</comment>
<evidence type="ECO:0000256" key="5">
    <source>
        <dbReference type="ARBA" id="ARBA00022714"/>
    </source>
</evidence>
<evidence type="ECO:0000256" key="1">
    <source>
        <dbReference type="ARBA" id="ARBA00001966"/>
    </source>
</evidence>
<dbReference type="InterPro" id="IPR007785">
    <property type="entry name" value="Anamorsin"/>
</dbReference>
<feature type="binding site" evidence="10">
    <location>
        <position position="228"/>
    </location>
    <ligand>
        <name>[4Fe-4S] cluster</name>
        <dbReference type="ChEBI" id="CHEBI:49883"/>
    </ligand>
</feature>
<sequence>MSLIPEDVCDLANKTVLLVWGSGINPEDLKNVSDQLSGLKCREVVVENAERLIMSAHQSSTFDVILSNILEPYSMSHSFELLAEIIRILKPNGMLHATGKSPSKTCSNLKLTGYNNIVEILSATDGNLKFTAQKPAFEVGSSSQLSFSKPAVWSLSDSLVDDQVELVNEEDLLDEDDLIKPDAESLKVCGTTGKRKACKDCSCGLAEELDAEKGIQFTKNEKTATSSCGSCYLGDAFRCASCPYLGMPAFKPGEKIQLSMNQLNPDA</sequence>
<dbReference type="Pfam" id="PF20922">
    <property type="entry name" value="Anamorsin_N"/>
    <property type="match status" value="1"/>
</dbReference>
<name>A0A4Y7LS17_9CRUS</name>
<dbReference type="PANTHER" id="PTHR13273:SF14">
    <property type="entry name" value="ANAMORSIN"/>
    <property type="match status" value="1"/>
</dbReference>
<feature type="binding site" evidence="10">
    <location>
        <position position="203"/>
    </location>
    <ligand>
        <name>[2Fe-2S] cluster</name>
        <dbReference type="ChEBI" id="CHEBI:190135"/>
    </ligand>
</feature>
<feature type="binding site" evidence="10">
    <location>
        <position position="201"/>
    </location>
    <ligand>
        <name>[2Fe-2S] cluster</name>
        <dbReference type="ChEBI" id="CHEBI:190135"/>
    </ligand>
</feature>
<dbReference type="GO" id="GO:0051537">
    <property type="term" value="F:2 iron, 2 sulfur cluster binding"/>
    <property type="evidence" value="ECO:0007669"/>
    <property type="project" value="UniProtKB-UniRule"/>
</dbReference>
<dbReference type="GO" id="GO:0051539">
    <property type="term" value="F:4 iron, 4 sulfur cluster binding"/>
    <property type="evidence" value="ECO:0007669"/>
    <property type="project" value="UniProtKB-KW"/>
</dbReference>
<organism evidence="13">
    <name type="scientific">Eubosmina coregoni</name>
    <dbReference type="NCBI Taxonomy" id="186181"/>
    <lineage>
        <taxon>Eukaryota</taxon>
        <taxon>Metazoa</taxon>
        <taxon>Ecdysozoa</taxon>
        <taxon>Arthropoda</taxon>
        <taxon>Crustacea</taxon>
        <taxon>Branchiopoda</taxon>
        <taxon>Diplostraca</taxon>
        <taxon>Cladocera</taxon>
        <taxon>Anomopoda</taxon>
        <taxon>Bosminidae</taxon>
        <taxon>Eubosmina</taxon>
    </lineage>
</organism>
<feature type="binding site" evidence="10">
    <location>
        <position position="242"/>
    </location>
    <ligand>
        <name>[4Fe-4S] cluster</name>
        <dbReference type="ChEBI" id="CHEBI:49883"/>
    </ligand>
</feature>
<proteinExistence type="evidence at transcript level"/>
<dbReference type="PANTHER" id="PTHR13273">
    <property type="entry name" value="ANAMORSIN"/>
    <property type="match status" value="1"/>
</dbReference>
<comment type="domain">
    <text evidence="10">The C-terminal domain binds 2 Fe-S clusters but is otherwise mostly in an intrinsically disordered conformation.</text>
</comment>
<comment type="similarity">
    <text evidence="2 10">Belongs to the anamorsin family.</text>
</comment>
<protein>
    <recommendedName>
        <fullName evidence="10">Anamorsin homolog</fullName>
    </recommendedName>
    <alternativeName>
        <fullName evidence="10">Fe-S cluster assembly protein DRE2 homolog</fullName>
    </alternativeName>
</protein>
<evidence type="ECO:0000256" key="10">
    <source>
        <dbReference type="HAMAP-Rule" id="MF_03115"/>
    </source>
</evidence>
<comment type="domain">
    <text evidence="10">The twin Cx2C motifs are involved in the recognition by the mitochondrial MIA40-ERV1 disulfide relay system. The formation of 2 disulfide bonds in the Cx2C motifs through dithiol/disulfide exchange reactions effectively traps the protein in the mitochondrial intermembrane space.</text>
</comment>
<comment type="domain">
    <text evidence="10">The N-terminal domain has structural similarity with S-adenosyl-L-methionine-dependent methyltransferases, but does not bind S-adenosyl-L-methionine. It is required for correct assembly of the 2 Fe-S clusters.</text>
</comment>
<dbReference type="GO" id="GO:0046872">
    <property type="term" value="F:metal ion binding"/>
    <property type="evidence" value="ECO:0007669"/>
    <property type="project" value="UniProtKB-KW"/>
</dbReference>
<dbReference type="Gene3D" id="3.40.50.150">
    <property type="entry name" value="Vaccinia Virus protein VP39"/>
    <property type="match status" value="1"/>
</dbReference>
<dbReference type="InterPro" id="IPR049011">
    <property type="entry name" value="Anamorsin_N_metazoan"/>
</dbReference>
<evidence type="ECO:0000256" key="8">
    <source>
        <dbReference type="ARBA" id="ARBA00023014"/>
    </source>
</evidence>
<dbReference type="CDD" id="cd02440">
    <property type="entry name" value="AdoMet_MTases"/>
    <property type="match status" value="1"/>
</dbReference>
<feature type="domain" description="Anamorsin C-terminal" evidence="11">
    <location>
        <begin position="215"/>
        <end position="258"/>
    </location>
</feature>
<accession>A0A4Y7LS17</accession>
<comment type="subcellular location">
    <subcellularLocation>
        <location evidence="10">Cytoplasm</location>
    </subcellularLocation>
    <subcellularLocation>
        <location evidence="10">Mitochondrion intermembrane space</location>
    </subcellularLocation>
</comment>
<keyword evidence="8 10" id="KW-0411">Iron-sulfur</keyword>
<feature type="short sequence motif" description="Cx2C motif 1" evidence="10">
    <location>
        <begin position="228"/>
        <end position="231"/>
    </location>
</feature>
<evidence type="ECO:0000256" key="6">
    <source>
        <dbReference type="ARBA" id="ARBA00022723"/>
    </source>
</evidence>
<dbReference type="HAMAP" id="MF_03115">
    <property type="entry name" value="Anamorsin"/>
    <property type="match status" value="1"/>
</dbReference>
<dbReference type="AlphaFoldDB" id="A0A4Y7LS17"/>
<evidence type="ECO:0000256" key="2">
    <source>
        <dbReference type="ARBA" id="ARBA00008169"/>
    </source>
</evidence>
<comment type="function">
    <text evidence="10">Component of the cytosolic iron-sulfur (Fe-S) protein assembly (CIA) machinery. Required for the maturation of extramitochondrial Fe-S proteins. Part of an electron transfer chain functioning in an early step of cytosolic Fe-S biogenesis, facilitating the de novo assembly of a [4Fe-4S] cluster on the cytosolic Fe-S scaffold complex. Electrons are transferred from NADPH via a FAD- and FMN-containing diflavin oxidoreductase. Together with the diflavin oxidoreductase, also required for the assembly of the diferric tyrosyl radical cofactor of ribonucleotide reductase (RNR), probably by providing electrons for reduction during radical cofactor maturation in the catalytic small subunit.</text>
</comment>
<evidence type="ECO:0000256" key="3">
    <source>
        <dbReference type="ARBA" id="ARBA00022485"/>
    </source>
</evidence>
<gene>
    <name evidence="13" type="primary">EOG090X0FGQ</name>
</gene>
<keyword evidence="4 10" id="KW-0963">Cytoplasm</keyword>
<dbReference type="GO" id="GO:0016226">
    <property type="term" value="P:iron-sulfur cluster assembly"/>
    <property type="evidence" value="ECO:0007669"/>
    <property type="project" value="UniProtKB-UniRule"/>
</dbReference>
<evidence type="ECO:0000313" key="13">
    <source>
        <dbReference type="EMBL" id="SVE70113.1"/>
    </source>
</evidence>
<dbReference type="InterPro" id="IPR029063">
    <property type="entry name" value="SAM-dependent_MTases_sf"/>
</dbReference>
<feature type="binding site" evidence="10">
    <location>
        <position position="198"/>
    </location>
    <ligand>
        <name>[2Fe-2S] cluster</name>
        <dbReference type="ChEBI" id="CHEBI:190135"/>
    </ligand>
</feature>
<comment type="cofactor">
    <cofactor evidence="10">
        <name>[2Fe-2S] cluster</name>
        <dbReference type="ChEBI" id="CHEBI:190135"/>
    </cofactor>
</comment>
<feature type="binding site" evidence="10">
    <location>
        <position position="239"/>
    </location>
    <ligand>
        <name>[4Fe-4S] cluster</name>
        <dbReference type="ChEBI" id="CHEBI:49883"/>
    </ligand>
</feature>
<evidence type="ECO:0000256" key="9">
    <source>
        <dbReference type="ARBA" id="ARBA00023128"/>
    </source>
</evidence>
<keyword evidence="6 10" id="KW-0479">Metal-binding</keyword>
<dbReference type="GO" id="GO:0005758">
    <property type="term" value="C:mitochondrial intermembrane space"/>
    <property type="evidence" value="ECO:0007669"/>
    <property type="project" value="UniProtKB-SubCell"/>
</dbReference>
<keyword evidence="9 10" id="KW-0496">Mitochondrion</keyword>
<dbReference type="SUPFAM" id="SSF53335">
    <property type="entry name" value="S-adenosyl-L-methionine-dependent methyltransferases"/>
    <property type="match status" value="1"/>
</dbReference>
<feature type="domain" description="Anamorsin N-terminal" evidence="12">
    <location>
        <begin position="14"/>
        <end position="119"/>
    </location>
</feature>
<reference evidence="13" key="1">
    <citation type="submission" date="2018-08" db="EMBL/GenBank/DDBJ databases">
        <authorList>
            <person name="Cornetti L."/>
        </authorList>
    </citation>
    <scope>NUCLEOTIDE SEQUENCE</scope>
    <source>
        <strain evidence="13">FI-BAL1-1</strain>
    </source>
</reference>
<keyword evidence="7 10" id="KW-0408">Iron</keyword>
<feature type="short sequence motif" description="Cx2C motif 2" evidence="10">
    <location>
        <begin position="239"/>
        <end position="242"/>
    </location>
</feature>
<dbReference type="Pfam" id="PF05093">
    <property type="entry name" value="CIAPIN1"/>
    <property type="match status" value="1"/>
</dbReference>
<evidence type="ECO:0000256" key="4">
    <source>
        <dbReference type="ARBA" id="ARBA00022490"/>
    </source>
</evidence>
<evidence type="ECO:0000256" key="7">
    <source>
        <dbReference type="ARBA" id="ARBA00023004"/>
    </source>
</evidence>
<feature type="region of interest" description="Fe-S binding site B" evidence="10">
    <location>
        <begin position="228"/>
        <end position="242"/>
    </location>
</feature>
<dbReference type="EMBL" id="LR000494">
    <property type="protein sequence ID" value="SVE70113.1"/>
    <property type="molecule type" value="mRNA"/>
</dbReference>
<keyword evidence="3 10" id="KW-0004">4Fe-4S</keyword>
<keyword evidence="5 10" id="KW-0001">2Fe-2S</keyword>
<comment type="caution">
    <text evidence="10">Lacks conserved residue(s) required for the propagation of feature annotation.</text>
</comment>
<evidence type="ECO:0000259" key="12">
    <source>
        <dbReference type="Pfam" id="PF20922"/>
    </source>
</evidence>
<feature type="binding site" evidence="10">
    <location>
        <position position="231"/>
    </location>
    <ligand>
        <name>[4Fe-4S] cluster</name>
        <dbReference type="ChEBI" id="CHEBI:49883"/>
    </ligand>
</feature>
<feature type="binding site" evidence="10">
    <location>
        <position position="189"/>
    </location>
    <ligand>
        <name>[2Fe-2S] cluster</name>
        <dbReference type="ChEBI" id="CHEBI:190135"/>
    </ligand>
</feature>
<dbReference type="InterPro" id="IPR046408">
    <property type="entry name" value="CIAPIN1"/>
</dbReference>